<dbReference type="EMBL" id="JADJMS010000013">
    <property type="protein sequence ID" value="MBK7414808.1"/>
    <property type="molecule type" value="Genomic_DNA"/>
</dbReference>
<gene>
    <name evidence="1" type="ORF">IPJ38_06515</name>
</gene>
<protein>
    <submittedName>
        <fullName evidence="1">Uncharacterized protein</fullName>
    </submittedName>
</protein>
<sequence length="91" mass="10312">MDSIIKFTRKLHNYIYTNVQIEEDKKTLLVSGIILGLENDVFSKGYAAYEQELENRICEELLNHIAISLASGNYAAGKDKINDRGFSLHCC</sequence>
<reference evidence="1 2" key="1">
    <citation type="submission" date="2020-10" db="EMBL/GenBank/DDBJ databases">
        <title>Connecting structure to function with the recovery of over 1000 high-quality activated sludge metagenome-assembled genomes encoding full-length rRNA genes using long-read sequencing.</title>
        <authorList>
            <person name="Singleton C.M."/>
            <person name="Petriglieri F."/>
            <person name="Kristensen J.M."/>
            <person name="Kirkegaard R.H."/>
            <person name="Michaelsen T.Y."/>
            <person name="Andersen M.H."/>
            <person name="Karst S.M."/>
            <person name="Dueholm M.S."/>
            <person name="Nielsen P.H."/>
            <person name="Albertsen M."/>
        </authorList>
    </citation>
    <scope>NUCLEOTIDE SEQUENCE [LARGE SCALE GENOMIC DNA]</scope>
    <source>
        <strain evidence="1">EsbW_18-Q3-R4-48_BATAC.463</strain>
    </source>
</reference>
<comment type="caution">
    <text evidence="1">The sequence shown here is derived from an EMBL/GenBank/DDBJ whole genome shotgun (WGS) entry which is preliminary data.</text>
</comment>
<name>A0A935K1N4_9RHOO</name>
<accession>A0A935K1N4</accession>
<organism evidence="1 2">
    <name type="scientific">Candidatus Dechloromonas phosphorivorans</name>
    <dbReference type="NCBI Taxonomy" id="2899244"/>
    <lineage>
        <taxon>Bacteria</taxon>
        <taxon>Pseudomonadati</taxon>
        <taxon>Pseudomonadota</taxon>
        <taxon>Betaproteobacteria</taxon>
        <taxon>Rhodocyclales</taxon>
        <taxon>Azonexaceae</taxon>
        <taxon>Dechloromonas</taxon>
    </lineage>
</organism>
<proteinExistence type="predicted"/>
<evidence type="ECO:0000313" key="2">
    <source>
        <dbReference type="Proteomes" id="UP000739411"/>
    </source>
</evidence>
<dbReference type="Proteomes" id="UP000739411">
    <property type="component" value="Unassembled WGS sequence"/>
</dbReference>
<dbReference type="AlphaFoldDB" id="A0A935K1N4"/>
<evidence type="ECO:0000313" key="1">
    <source>
        <dbReference type="EMBL" id="MBK7414808.1"/>
    </source>
</evidence>